<dbReference type="GO" id="GO:0016491">
    <property type="term" value="F:oxidoreductase activity"/>
    <property type="evidence" value="ECO:0007669"/>
    <property type="project" value="InterPro"/>
</dbReference>
<dbReference type="AlphaFoldDB" id="A0A1Y6BRG8"/>
<dbReference type="RefSeq" id="WP_085122539.1">
    <property type="nucleotide sequence ID" value="NZ_FWZX01000006.1"/>
</dbReference>
<feature type="domain" description="Nitroreductase" evidence="1">
    <location>
        <begin position="11"/>
        <end position="193"/>
    </location>
</feature>
<dbReference type="STRING" id="560819.SAMN05428998_10682"/>
<dbReference type="PANTHER" id="PTHR43745:SF2">
    <property type="entry name" value="NITROREDUCTASE MJ1384-RELATED"/>
    <property type="match status" value="1"/>
</dbReference>
<accession>A0A1Y6BRG8</accession>
<evidence type="ECO:0000259" key="1">
    <source>
        <dbReference type="Pfam" id="PF00881"/>
    </source>
</evidence>
<dbReference type="Pfam" id="PF00881">
    <property type="entry name" value="Nitroreductase"/>
    <property type="match status" value="1"/>
</dbReference>
<evidence type="ECO:0000313" key="3">
    <source>
        <dbReference type="Proteomes" id="UP000192917"/>
    </source>
</evidence>
<protein>
    <submittedName>
        <fullName evidence="2">SagB-type dehydrogenase domain-containing protein</fullName>
    </submittedName>
</protein>
<dbReference type="InterPro" id="IPR029479">
    <property type="entry name" value="Nitroreductase"/>
</dbReference>
<keyword evidence="3" id="KW-1185">Reference proteome</keyword>
<evidence type="ECO:0000313" key="2">
    <source>
        <dbReference type="EMBL" id="SMF17148.1"/>
    </source>
</evidence>
<dbReference type="PANTHER" id="PTHR43745">
    <property type="entry name" value="NITROREDUCTASE MJ1384-RELATED"/>
    <property type="match status" value="1"/>
</dbReference>
<dbReference type="Proteomes" id="UP000192917">
    <property type="component" value="Unassembled WGS sequence"/>
</dbReference>
<dbReference type="InterPro" id="IPR052544">
    <property type="entry name" value="Bacteriocin_Proc_Enz"/>
</dbReference>
<name>A0A1Y6BRG8_9PROT</name>
<proteinExistence type="predicted"/>
<dbReference type="SUPFAM" id="SSF55469">
    <property type="entry name" value="FMN-dependent nitroreductase-like"/>
    <property type="match status" value="1"/>
</dbReference>
<dbReference type="Gene3D" id="3.40.109.10">
    <property type="entry name" value="NADH Oxidase"/>
    <property type="match status" value="1"/>
</dbReference>
<dbReference type="EMBL" id="FWZX01000006">
    <property type="protein sequence ID" value="SMF17148.1"/>
    <property type="molecule type" value="Genomic_DNA"/>
</dbReference>
<reference evidence="2 3" key="1">
    <citation type="submission" date="2017-04" db="EMBL/GenBank/DDBJ databases">
        <authorList>
            <person name="Afonso C.L."/>
            <person name="Miller P.J."/>
            <person name="Scott M.A."/>
            <person name="Spackman E."/>
            <person name="Goraichik I."/>
            <person name="Dimitrov K.M."/>
            <person name="Suarez D.L."/>
            <person name="Swayne D.E."/>
        </authorList>
    </citation>
    <scope>NUCLEOTIDE SEQUENCE [LARGE SCALE GENOMIC DNA]</scope>
    <source>
        <strain evidence="2 3">USBA 355</strain>
    </source>
</reference>
<organism evidence="2 3">
    <name type="scientific">Tistlia consotensis USBA 355</name>
    <dbReference type="NCBI Taxonomy" id="560819"/>
    <lineage>
        <taxon>Bacteria</taxon>
        <taxon>Pseudomonadati</taxon>
        <taxon>Pseudomonadota</taxon>
        <taxon>Alphaproteobacteria</taxon>
        <taxon>Rhodospirillales</taxon>
        <taxon>Rhodovibrionaceae</taxon>
        <taxon>Tistlia</taxon>
    </lineage>
</organism>
<gene>
    <name evidence="2" type="ORF">SAMN05428998_10682</name>
</gene>
<sequence>MAATALEEALARRRSCRDFADSPVPLAAARALLWAAQGITGEAGGRTAPSAHGLHPLALRLVAGRIEGLEPGIHAVAADTRGLTRLVEGDRREMLREAALEDQPWIARAAGILSLAADLEAGRAHFADQSPAGERGARYLYIEAGAVAQNVQLAAVAAGLGAVLVAGFEDAATAEALGLEPPLGPLLHLCFGWPAIG</sequence>
<dbReference type="InterPro" id="IPR000415">
    <property type="entry name" value="Nitroreductase-like"/>
</dbReference>